<accession>A0A5C5W7H9</accession>
<sequence precursor="true">MKSNKKKNSLVAALVGLVFLLAAGAWALGVFGKSVDPRVLELEEQAKNVFGGDATEEQRAAFREGVQSLTDAQRRELFERGRPRMQEEASRRMNELFSLPKEQLQREISDRADRIVAARRERENRTDQGPPGGGPGGGGGRWGNMSEEQRDSRRKQMLDQFEPGMRAQFSEFRAMVNDELESRGEEPMSGRDMRAMFGGGRGGGPGGGGGRGA</sequence>
<evidence type="ECO:0000313" key="4">
    <source>
        <dbReference type="Proteomes" id="UP000318995"/>
    </source>
</evidence>
<keyword evidence="2" id="KW-0732">Signal</keyword>
<feature type="chain" id="PRO_5023043314" description="LTXXQ motif protein" evidence="2">
    <location>
        <begin position="28"/>
        <end position="213"/>
    </location>
</feature>
<feature type="signal peptide" evidence="2">
    <location>
        <begin position="1"/>
        <end position="27"/>
    </location>
</feature>
<organism evidence="3 4">
    <name type="scientific">Botrimarina hoheduenensis</name>
    <dbReference type="NCBI Taxonomy" id="2528000"/>
    <lineage>
        <taxon>Bacteria</taxon>
        <taxon>Pseudomonadati</taxon>
        <taxon>Planctomycetota</taxon>
        <taxon>Planctomycetia</taxon>
        <taxon>Pirellulales</taxon>
        <taxon>Lacipirellulaceae</taxon>
        <taxon>Botrimarina</taxon>
    </lineage>
</organism>
<keyword evidence="4" id="KW-1185">Reference proteome</keyword>
<dbReference type="EMBL" id="SJPH01000003">
    <property type="protein sequence ID" value="TWT46397.1"/>
    <property type="molecule type" value="Genomic_DNA"/>
</dbReference>
<proteinExistence type="predicted"/>
<dbReference type="Proteomes" id="UP000318995">
    <property type="component" value="Unassembled WGS sequence"/>
</dbReference>
<gene>
    <name evidence="3" type="ORF">Pla111_14930</name>
</gene>
<dbReference type="RefSeq" id="WP_146572876.1">
    <property type="nucleotide sequence ID" value="NZ_SJPH01000003.1"/>
</dbReference>
<evidence type="ECO:0000256" key="2">
    <source>
        <dbReference type="SAM" id="SignalP"/>
    </source>
</evidence>
<name>A0A5C5W7H9_9BACT</name>
<comment type="caution">
    <text evidence="3">The sequence shown here is derived from an EMBL/GenBank/DDBJ whole genome shotgun (WGS) entry which is preliminary data.</text>
</comment>
<feature type="compositionally biased region" description="Basic and acidic residues" evidence="1">
    <location>
        <begin position="147"/>
        <end position="157"/>
    </location>
</feature>
<feature type="compositionally biased region" description="Gly residues" evidence="1">
    <location>
        <begin position="197"/>
        <end position="213"/>
    </location>
</feature>
<dbReference type="AlphaFoldDB" id="A0A5C5W7H9"/>
<feature type="compositionally biased region" description="Gly residues" evidence="1">
    <location>
        <begin position="130"/>
        <end position="142"/>
    </location>
</feature>
<evidence type="ECO:0000313" key="3">
    <source>
        <dbReference type="EMBL" id="TWT46397.1"/>
    </source>
</evidence>
<evidence type="ECO:0008006" key="5">
    <source>
        <dbReference type="Google" id="ProtNLM"/>
    </source>
</evidence>
<dbReference type="OrthoDB" id="287773at2"/>
<feature type="compositionally biased region" description="Basic and acidic residues" evidence="1">
    <location>
        <begin position="180"/>
        <end position="194"/>
    </location>
</feature>
<reference evidence="3 4" key="1">
    <citation type="submission" date="2019-02" db="EMBL/GenBank/DDBJ databases">
        <title>Deep-cultivation of Planctomycetes and their phenomic and genomic characterization uncovers novel biology.</title>
        <authorList>
            <person name="Wiegand S."/>
            <person name="Jogler M."/>
            <person name="Boedeker C."/>
            <person name="Pinto D."/>
            <person name="Vollmers J."/>
            <person name="Rivas-Marin E."/>
            <person name="Kohn T."/>
            <person name="Peeters S.H."/>
            <person name="Heuer A."/>
            <person name="Rast P."/>
            <person name="Oberbeckmann S."/>
            <person name="Bunk B."/>
            <person name="Jeske O."/>
            <person name="Meyerdierks A."/>
            <person name="Storesund J.E."/>
            <person name="Kallscheuer N."/>
            <person name="Luecker S."/>
            <person name="Lage O.M."/>
            <person name="Pohl T."/>
            <person name="Merkel B.J."/>
            <person name="Hornburger P."/>
            <person name="Mueller R.-W."/>
            <person name="Bruemmer F."/>
            <person name="Labrenz M."/>
            <person name="Spormann A.M."/>
            <person name="Op Den Camp H."/>
            <person name="Overmann J."/>
            <person name="Amann R."/>
            <person name="Jetten M.S.M."/>
            <person name="Mascher T."/>
            <person name="Medema M.H."/>
            <person name="Devos D.P."/>
            <person name="Kaster A.-K."/>
            <person name="Ovreas L."/>
            <person name="Rohde M."/>
            <person name="Galperin M.Y."/>
            <person name="Jogler C."/>
        </authorList>
    </citation>
    <scope>NUCLEOTIDE SEQUENCE [LARGE SCALE GENOMIC DNA]</scope>
    <source>
        <strain evidence="3 4">Pla111</strain>
    </source>
</reference>
<evidence type="ECO:0000256" key="1">
    <source>
        <dbReference type="SAM" id="MobiDB-lite"/>
    </source>
</evidence>
<protein>
    <recommendedName>
        <fullName evidence="5">LTXXQ motif protein</fullName>
    </recommendedName>
</protein>
<feature type="region of interest" description="Disordered" evidence="1">
    <location>
        <begin position="119"/>
        <end position="213"/>
    </location>
</feature>